<comment type="caution">
    <text evidence="3">The sequence shown here is derived from an EMBL/GenBank/DDBJ whole genome shotgun (WGS) entry which is preliminary data.</text>
</comment>
<evidence type="ECO:0000256" key="2">
    <source>
        <dbReference type="SAM" id="Phobius"/>
    </source>
</evidence>
<evidence type="ECO:0000313" key="3">
    <source>
        <dbReference type="EMBL" id="MBK1834018.1"/>
    </source>
</evidence>
<feature type="transmembrane region" description="Helical" evidence="2">
    <location>
        <begin position="80"/>
        <end position="102"/>
    </location>
</feature>
<keyword evidence="4" id="KW-1185">Reference proteome</keyword>
<evidence type="ECO:0000256" key="1">
    <source>
        <dbReference type="SAM" id="MobiDB-lite"/>
    </source>
</evidence>
<feature type="region of interest" description="Disordered" evidence="1">
    <location>
        <begin position="1"/>
        <end position="32"/>
    </location>
</feature>
<dbReference type="EMBL" id="JAENIO010000016">
    <property type="protein sequence ID" value="MBK1834018.1"/>
    <property type="molecule type" value="Genomic_DNA"/>
</dbReference>
<keyword evidence="2" id="KW-0812">Transmembrane</keyword>
<proteinExistence type="predicted"/>
<evidence type="ECO:0000313" key="4">
    <source>
        <dbReference type="Proteomes" id="UP000604083"/>
    </source>
</evidence>
<dbReference type="RefSeq" id="WP_200391452.1">
    <property type="nucleotide sequence ID" value="NZ_JAENIO010000016.1"/>
</dbReference>
<sequence length="356" mass="40268">MSDEESSREKRKKRVRKSDSGSRGGSLYEKREKLLKEMQSNADLRSIDVREQVELLKEASDESSEESWGSKRKRRKGSPWMLWAIVGLVIPIVLVGLMIMTAKQRHQADPNNADLGIDFDVLSGGGQEEPEDWFVENSGPSFTRAVEVLESLSEDSLRLEDIETLVRSRSQAGRLIAWQQAGEWAGFNVSQPTNLTWEYGSVAEVGYMTVHGVRSDFRNFRAYFVKAEDGLVLDADATEGYSEIPIAELPGQDLSEPVLVRAWVAKEPHFDTERAPRLSRYQILAPNQVDFVWATCEKGSDLDEALREELNYGRLIGERKKEFRAAVRLSNGEGLRPDEFVLTELVSPEWVLVESE</sequence>
<dbReference type="Proteomes" id="UP000604083">
    <property type="component" value="Unassembled WGS sequence"/>
</dbReference>
<dbReference type="AlphaFoldDB" id="A0A934VHJ0"/>
<keyword evidence="2" id="KW-0472">Membrane</keyword>
<protein>
    <submittedName>
        <fullName evidence="3">Uncharacterized protein</fullName>
    </submittedName>
</protein>
<keyword evidence="2" id="KW-1133">Transmembrane helix</keyword>
<organism evidence="3 4">
    <name type="scientific">Roseibacillus ishigakijimensis</name>
    <dbReference type="NCBI Taxonomy" id="454146"/>
    <lineage>
        <taxon>Bacteria</taxon>
        <taxon>Pseudomonadati</taxon>
        <taxon>Verrucomicrobiota</taxon>
        <taxon>Verrucomicrobiia</taxon>
        <taxon>Verrucomicrobiales</taxon>
        <taxon>Verrucomicrobiaceae</taxon>
        <taxon>Roseibacillus</taxon>
    </lineage>
</organism>
<accession>A0A934VHJ0</accession>
<gene>
    <name evidence="3" type="ORF">JIN78_08095</name>
</gene>
<reference evidence="3" key="1">
    <citation type="submission" date="2021-01" db="EMBL/GenBank/DDBJ databases">
        <title>Modified the classification status of verrucomicrobia.</title>
        <authorList>
            <person name="Feng X."/>
        </authorList>
    </citation>
    <scope>NUCLEOTIDE SEQUENCE</scope>
    <source>
        <strain evidence="3">KCTC 12986</strain>
    </source>
</reference>
<name>A0A934VHJ0_9BACT</name>